<dbReference type="GO" id="GO:0006260">
    <property type="term" value="P:DNA replication"/>
    <property type="evidence" value="ECO:0007669"/>
    <property type="project" value="InterPro"/>
</dbReference>
<organism evidence="2">
    <name type="scientific">Bartonella grahamii</name>
    <dbReference type="NCBI Taxonomy" id="33045"/>
    <lineage>
        <taxon>Bacteria</taxon>
        <taxon>Pseudomonadati</taxon>
        <taxon>Pseudomonadota</taxon>
        <taxon>Alphaproteobacteria</taxon>
        <taxon>Hyphomicrobiales</taxon>
        <taxon>Bartonellaceae</taxon>
        <taxon>Bartonella</taxon>
    </lineage>
</organism>
<feature type="domain" description="Plasmid replication protein RepL" evidence="1">
    <location>
        <begin position="34"/>
        <end position="171"/>
    </location>
</feature>
<dbReference type="Pfam" id="PF05732">
    <property type="entry name" value="RepL"/>
    <property type="match status" value="1"/>
</dbReference>
<dbReference type="GO" id="GO:0006276">
    <property type="term" value="P:plasmid maintenance"/>
    <property type="evidence" value="ECO:0007669"/>
    <property type="project" value="InterPro"/>
</dbReference>
<dbReference type="RefSeq" id="WP_011068858.1">
    <property type="nucleotide sequence ID" value="NC_004308.1"/>
</dbReference>
<keyword evidence="2" id="KW-0614">Plasmid</keyword>
<reference evidence="2" key="1">
    <citation type="journal article" date="2003" name="Plasmid">
        <title>Characterization of the cryptic plasmid pBGR1 from Bartonella grahamii and construction of a versatile Escherichia coli-Bartonella spp. shuttle cloning vector.</title>
        <authorList>
            <person name="Seubert A.K."/>
            <person name="Falch C."/>
            <person name="Birtles R.J."/>
            <person name="Schulein R."/>
            <person name="Dehio C."/>
        </authorList>
    </citation>
    <scope>NUCLEOTIDE SEQUENCE [LARGE SCALE GENOMIC DNA]</scope>
    <source>
        <plasmid evidence="2">pBGR1</plasmid>
    </source>
</reference>
<evidence type="ECO:0000259" key="1">
    <source>
        <dbReference type="Pfam" id="PF05732"/>
    </source>
</evidence>
<evidence type="ECO:0000313" key="2">
    <source>
        <dbReference type="EMBL" id="CAD19441.1"/>
    </source>
</evidence>
<gene>
    <name evidence="2" type="primary">rep</name>
</gene>
<dbReference type="InterPro" id="IPR008813">
    <property type="entry name" value="Plasmid_replication_RepL"/>
</dbReference>
<protein>
    <submittedName>
        <fullName evidence="2">Rep protein</fullName>
    </submittedName>
</protein>
<geneLocation type="plasmid" evidence="2">
    <name>pBGR1</name>
</geneLocation>
<proteinExistence type="predicted"/>
<dbReference type="AlphaFoldDB" id="Q8G8P8"/>
<accession>Q8G8P8</accession>
<dbReference type="EMBL" id="AJ422079">
    <property type="protein sequence ID" value="CAD19441.1"/>
    <property type="molecule type" value="Genomic_DNA"/>
</dbReference>
<sequence>MSFARYKTNPFLDNMTIPVKGKQIRLSRLGSDNNVLINQNTGEMLGTHVTTFKKVDGQQFVKLFTANIGLTFELSSAGIKAFGVLLWAVQNLALSKDEVDLDSFILEDFLSYQTTSEQPLRLSIATFKRGINELEKAQIIAKTLRQGRYFINPNFVFNGDRIAFTTVIQRKKHEKTDENTLDLFDDLNRS</sequence>
<name>Q8G8P8_BARGR</name>